<reference evidence="5 6" key="1">
    <citation type="submission" date="2019-12" db="EMBL/GenBank/DDBJ databases">
        <authorList>
            <person name="Alioto T."/>
            <person name="Alioto T."/>
            <person name="Gomez Garrido J."/>
        </authorList>
    </citation>
    <scope>NUCLEOTIDE SEQUENCE [LARGE SCALE GENOMIC DNA]</scope>
</reference>
<protein>
    <submittedName>
        <fullName evidence="5">RNA exonuclease 4</fullName>
    </submittedName>
</protein>
<dbReference type="PROSITE" id="PS00028">
    <property type="entry name" value="ZINC_FINGER_C2H2_1"/>
    <property type="match status" value="1"/>
</dbReference>
<proteinExistence type="predicted"/>
<dbReference type="GO" id="GO:0005634">
    <property type="term" value="C:nucleus"/>
    <property type="evidence" value="ECO:0007669"/>
    <property type="project" value="TreeGrafter"/>
</dbReference>
<keyword evidence="1" id="KW-0540">Nuclease</keyword>
<keyword evidence="6" id="KW-1185">Reference proteome</keyword>
<accession>A0A8S0PPX3</accession>
<evidence type="ECO:0000259" key="4">
    <source>
        <dbReference type="PROSITE" id="PS50157"/>
    </source>
</evidence>
<name>A0A8S0PPX3_OLEEU</name>
<dbReference type="PROSITE" id="PS50157">
    <property type="entry name" value="ZINC_FINGER_C2H2_2"/>
    <property type="match status" value="1"/>
</dbReference>
<dbReference type="PANTHER" id="PTHR12801">
    <property type="entry name" value="RNA EXONUCLEASE REXO1 / RECO3 FAMILY MEMBER-RELATED"/>
    <property type="match status" value="1"/>
</dbReference>
<dbReference type="InterPro" id="IPR013520">
    <property type="entry name" value="Ribonucl_H"/>
</dbReference>
<dbReference type="OrthoDB" id="8191639at2759"/>
<dbReference type="GO" id="GO:0008270">
    <property type="term" value="F:zinc ion binding"/>
    <property type="evidence" value="ECO:0007669"/>
    <property type="project" value="UniProtKB-KW"/>
</dbReference>
<evidence type="ECO:0000256" key="2">
    <source>
        <dbReference type="ARBA" id="ARBA00022801"/>
    </source>
</evidence>
<dbReference type="SUPFAM" id="SSF53098">
    <property type="entry name" value="Ribonuclease H-like"/>
    <property type="match status" value="1"/>
</dbReference>
<keyword evidence="2" id="KW-0378">Hydrolase</keyword>
<dbReference type="InterPro" id="IPR012337">
    <property type="entry name" value="RNaseH-like_sf"/>
</dbReference>
<dbReference type="GO" id="GO:0003676">
    <property type="term" value="F:nucleic acid binding"/>
    <property type="evidence" value="ECO:0007669"/>
    <property type="project" value="InterPro"/>
</dbReference>
<keyword evidence="3" id="KW-0479">Metal-binding</keyword>
<feature type="domain" description="C2H2-type" evidence="4">
    <location>
        <begin position="5"/>
        <end position="34"/>
    </location>
</feature>
<dbReference type="Pfam" id="PF00929">
    <property type="entry name" value="RNase_T"/>
    <property type="match status" value="1"/>
</dbReference>
<gene>
    <name evidence="5" type="ORF">OLEA9_A116609</name>
</gene>
<dbReference type="EMBL" id="CACTIH010000187">
    <property type="protein sequence ID" value="CAA2956433.1"/>
    <property type="molecule type" value="Genomic_DNA"/>
</dbReference>
<dbReference type="AlphaFoldDB" id="A0A8S0PPX3"/>
<dbReference type="InterPro" id="IPR036397">
    <property type="entry name" value="RNaseH_sf"/>
</dbReference>
<evidence type="ECO:0000256" key="1">
    <source>
        <dbReference type="ARBA" id="ARBA00022722"/>
    </source>
</evidence>
<keyword evidence="3" id="KW-0862">Zinc</keyword>
<sequence>MDNRNKCAACYRQFNKMEHLVEHMRTSYHSAHEPTCGICRKHCRSFESLREHLIGPLPKVECERIFKEQGCDLCLTIFSSRNALHVHREACQFSRGNNMGLTNRMANLGIQDDLKMDSSRARVVALACKMVGGGSDGSLDLCARVCLIDESEKIIFHTYVKPRLPVTKYRYETTGMRPEFLRDAMPLRQVQRKIQDYLCNGEPIWQIRSRAGKARILVGHGLDHDLKSLEVEYPQMMRRDTADYPPLMKSSKLSNSLKYLTKTYLG</sequence>
<dbReference type="InterPro" id="IPR013087">
    <property type="entry name" value="Znf_C2H2_type"/>
</dbReference>
<organism evidence="5 6">
    <name type="scientific">Olea europaea subsp. europaea</name>
    <dbReference type="NCBI Taxonomy" id="158383"/>
    <lineage>
        <taxon>Eukaryota</taxon>
        <taxon>Viridiplantae</taxon>
        <taxon>Streptophyta</taxon>
        <taxon>Embryophyta</taxon>
        <taxon>Tracheophyta</taxon>
        <taxon>Spermatophyta</taxon>
        <taxon>Magnoliopsida</taxon>
        <taxon>eudicotyledons</taxon>
        <taxon>Gunneridae</taxon>
        <taxon>Pentapetalae</taxon>
        <taxon>asterids</taxon>
        <taxon>lamiids</taxon>
        <taxon>Lamiales</taxon>
        <taxon>Oleaceae</taxon>
        <taxon>Oleeae</taxon>
        <taxon>Olea</taxon>
    </lineage>
</organism>
<evidence type="ECO:0000313" key="6">
    <source>
        <dbReference type="Proteomes" id="UP000594638"/>
    </source>
</evidence>
<evidence type="ECO:0000256" key="3">
    <source>
        <dbReference type="PROSITE-ProRule" id="PRU00042"/>
    </source>
</evidence>
<keyword evidence="3" id="KW-0863">Zinc-finger</keyword>
<dbReference type="InterPro" id="IPR047021">
    <property type="entry name" value="REXO1/3/4-like"/>
</dbReference>
<dbReference type="Proteomes" id="UP000594638">
    <property type="component" value="Unassembled WGS sequence"/>
</dbReference>
<dbReference type="Gene3D" id="3.30.420.10">
    <property type="entry name" value="Ribonuclease H-like superfamily/Ribonuclease H"/>
    <property type="match status" value="1"/>
</dbReference>
<evidence type="ECO:0000313" key="5">
    <source>
        <dbReference type="EMBL" id="CAA2956433.1"/>
    </source>
</evidence>
<keyword evidence="5" id="KW-0269">Exonuclease</keyword>
<dbReference type="Gramene" id="OE9A116609T2">
    <property type="protein sequence ID" value="OE9A116609C2"/>
    <property type="gene ID" value="OE9A116609"/>
</dbReference>
<dbReference type="GO" id="GO:0004527">
    <property type="term" value="F:exonuclease activity"/>
    <property type="evidence" value="ECO:0007669"/>
    <property type="project" value="UniProtKB-KW"/>
</dbReference>
<comment type="caution">
    <text evidence="5">The sequence shown here is derived from an EMBL/GenBank/DDBJ whole genome shotgun (WGS) entry which is preliminary data.</text>
</comment>
<dbReference type="PANTHER" id="PTHR12801:SF122">
    <property type="entry name" value="RNA EXONUCLEASE 4"/>
    <property type="match status" value="1"/>
</dbReference>
<dbReference type="SMART" id="SM00479">
    <property type="entry name" value="EXOIII"/>
    <property type="match status" value="1"/>
</dbReference>